<dbReference type="Pfam" id="PF05833">
    <property type="entry name" value="NFACT_N"/>
    <property type="match status" value="2"/>
</dbReference>
<gene>
    <name evidence="4" type="ORF">HMPREF9193_00383</name>
</gene>
<evidence type="ECO:0000313" key="5">
    <source>
        <dbReference type="Proteomes" id="UP000016649"/>
    </source>
</evidence>
<dbReference type="InterPro" id="IPR008532">
    <property type="entry name" value="NFACT_RNA-bd"/>
</dbReference>
<dbReference type="PANTHER" id="PTHR15239">
    <property type="entry name" value="NUCLEAR EXPORT MEDIATOR FACTOR NEMF"/>
    <property type="match status" value="1"/>
</dbReference>
<accession>A0ABN0P1P5</accession>
<organism evidence="4 5">
    <name type="scientific">Treponema lecithinolyticum ATCC 700332</name>
    <dbReference type="NCBI Taxonomy" id="1321815"/>
    <lineage>
        <taxon>Bacteria</taxon>
        <taxon>Pseudomonadati</taxon>
        <taxon>Spirochaetota</taxon>
        <taxon>Spirochaetia</taxon>
        <taxon>Spirochaetales</taxon>
        <taxon>Treponemataceae</taxon>
        <taxon>Treponema</taxon>
    </lineage>
</organism>
<feature type="coiled-coil region" evidence="1">
    <location>
        <begin position="345"/>
        <end position="379"/>
    </location>
</feature>
<proteinExistence type="predicted"/>
<evidence type="ECO:0000313" key="4">
    <source>
        <dbReference type="EMBL" id="ERJ94411.1"/>
    </source>
</evidence>
<name>A0ABN0P1P5_TRELE</name>
<dbReference type="EMBL" id="AWVH01000005">
    <property type="protein sequence ID" value="ERJ94411.1"/>
    <property type="molecule type" value="Genomic_DNA"/>
</dbReference>
<feature type="compositionally biased region" description="Basic and acidic residues" evidence="2">
    <location>
        <begin position="294"/>
        <end position="303"/>
    </location>
</feature>
<keyword evidence="5" id="KW-1185">Reference proteome</keyword>
<dbReference type="Proteomes" id="UP000016649">
    <property type="component" value="Unassembled WGS sequence"/>
</dbReference>
<dbReference type="Pfam" id="PF05670">
    <property type="entry name" value="NFACT-R_1"/>
    <property type="match status" value="1"/>
</dbReference>
<feature type="region of interest" description="Disordered" evidence="2">
    <location>
        <begin position="268"/>
        <end position="311"/>
    </location>
</feature>
<reference evidence="4 5" key="1">
    <citation type="submission" date="2013-08" db="EMBL/GenBank/DDBJ databases">
        <authorList>
            <person name="Weinstock G."/>
            <person name="Sodergren E."/>
            <person name="Wylie T."/>
            <person name="Fulton L."/>
            <person name="Fulton R."/>
            <person name="Fronick C."/>
            <person name="O'Laughlin M."/>
            <person name="Godfrey J."/>
            <person name="Miner T."/>
            <person name="Herter B."/>
            <person name="Appelbaum E."/>
            <person name="Cordes M."/>
            <person name="Lek S."/>
            <person name="Wollam A."/>
            <person name="Pepin K.H."/>
            <person name="Palsikar V.B."/>
            <person name="Mitreva M."/>
            <person name="Wilson R.K."/>
        </authorList>
    </citation>
    <scope>NUCLEOTIDE SEQUENCE [LARGE SCALE GENOMIC DNA]</scope>
    <source>
        <strain evidence="4 5">ATCC 700332</strain>
    </source>
</reference>
<comment type="caution">
    <text evidence="4">The sequence shown here is derived from an EMBL/GenBank/DDBJ whole genome shotgun (WGS) entry which is preliminary data.</text>
</comment>
<feature type="compositionally biased region" description="Polar residues" evidence="2">
    <location>
        <begin position="277"/>
        <end position="286"/>
    </location>
</feature>
<evidence type="ECO:0000256" key="2">
    <source>
        <dbReference type="SAM" id="MobiDB-lite"/>
    </source>
</evidence>
<evidence type="ECO:0000259" key="3">
    <source>
        <dbReference type="Pfam" id="PF05670"/>
    </source>
</evidence>
<sequence>MHSEKPMSLNYKEIDAVLAELDIENAFIQQIVQPGYDSLALYVYKTSYQNAKVLYMCLAAGECRIHETKRNIPKTAKPLRFMEFLKSRVKGCKIASCRQIGKERIVRLELERSGEKYRMFIKLWSGAANVLLTDENLCILDAFYRRPKRKEVSGGIFTLPKIDGEHIRAAQKTFEIRNFDELLAAEKIESSGLSLNEKIDLWYGEHGERCSRSALLLQAEKKYGQAVNRIQGALQRLEEKRKDFENAALWKHQGDLILAHAHLLNAQKNRESEKTAESSANNSVPKNSAAGKKTVGDKKKTGEGKYSGTSSIECTDYENGGSIVCLKIDPLKSAAQNAQMYYTKYKKAASGSADLERDIEDLKAELQKVQSAWDTIRQEENPVRMKQLLQKNTSIRVQQKKKRPGVAFFIDGWDIFAGRSAAENDELLRHYVKGQDMWLHTRDWSGGYIFIKSRRDKTIPLEILLDAGNLAVFYSKARKAKTADIYYTQVKHLRRAKNAPKGTVLPSHEKNLTVTIDEQRLRKMEKLKKDD</sequence>
<feature type="domain" description="NFACT RNA-binding" evidence="3">
    <location>
        <begin position="414"/>
        <end position="505"/>
    </location>
</feature>
<dbReference type="PANTHER" id="PTHR15239:SF6">
    <property type="entry name" value="RIBOSOME QUALITY CONTROL COMPLEX SUBUNIT NEMF"/>
    <property type="match status" value="1"/>
</dbReference>
<dbReference type="Gene3D" id="2.30.310.10">
    <property type="entry name" value="ibrinogen binding protein from staphylococcus aureus domain"/>
    <property type="match status" value="1"/>
</dbReference>
<evidence type="ECO:0000256" key="1">
    <source>
        <dbReference type="SAM" id="Coils"/>
    </source>
</evidence>
<dbReference type="InterPro" id="IPR051608">
    <property type="entry name" value="RQC_Subunit_NEMF"/>
</dbReference>
<keyword evidence="1" id="KW-0175">Coiled coil</keyword>
<protein>
    <submittedName>
        <fullName evidence="4">Fibronectin-binding protein A</fullName>
    </submittedName>
</protein>